<dbReference type="Proteomes" id="UP001162131">
    <property type="component" value="Unassembled WGS sequence"/>
</dbReference>
<dbReference type="PROSITE" id="PS50216">
    <property type="entry name" value="DHHC"/>
    <property type="match status" value="1"/>
</dbReference>
<evidence type="ECO:0000256" key="5">
    <source>
        <dbReference type="ARBA" id="ARBA00023136"/>
    </source>
</evidence>
<feature type="transmembrane region" description="Helical" evidence="7">
    <location>
        <begin position="45"/>
        <end position="65"/>
    </location>
</feature>
<comment type="domain">
    <text evidence="7">The DHHC domain is required for palmitoyltransferase activity.</text>
</comment>
<dbReference type="Pfam" id="PF01529">
    <property type="entry name" value="DHHC"/>
    <property type="match status" value="1"/>
</dbReference>
<evidence type="ECO:0000259" key="8">
    <source>
        <dbReference type="Pfam" id="PF01529"/>
    </source>
</evidence>
<keyword evidence="6 7" id="KW-0012">Acyltransferase</keyword>
<evidence type="ECO:0000256" key="1">
    <source>
        <dbReference type="ARBA" id="ARBA00004141"/>
    </source>
</evidence>
<dbReference type="GO" id="GO:0005794">
    <property type="term" value="C:Golgi apparatus"/>
    <property type="evidence" value="ECO:0007669"/>
    <property type="project" value="TreeGrafter"/>
</dbReference>
<dbReference type="AlphaFoldDB" id="A0AAU9KA80"/>
<organism evidence="9 10">
    <name type="scientific">Blepharisma stoltei</name>
    <dbReference type="NCBI Taxonomy" id="1481888"/>
    <lineage>
        <taxon>Eukaryota</taxon>
        <taxon>Sar</taxon>
        <taxon>Alveolata</taxon>
        <taxon>Ciliophora</taxon>
        <taxon>Postciliodesmatophora</taxon>
        <taxon>Heterotrichea</taxon>
        <taxon>Heterotrichida</taxon>
        <taxon>Blepharismidae</taxon>
        <taxon>Blepharisma</taxon>
    </lineage>
</organism>
<comment type="caution">
    <text evidence="9">The sequence shown here is derived from an EMBL/GenBank/DDBJ whole genome shotgun (WGS) entry which is preliminary data.</text>
</comment>
<dbReference type="InterPro" id="IPR001594">
    <property type="entry name" value="Palmitoyltrfase_DHHC"/>
</dbReference>
<dbReference type="InterPro" id="IPR039859">
    <property type="entry name" value="PFA4/ZDH16/20/ERF2-like"/>
</dbReference>
<sequence length="260" mass="29955">MRKNGFTCPQYFYQGTSIGLFFIDAFLPAIMYFPSLNDSSKIEFLLIHYITLSCVLFAGLKAALINPTDTYAKISKVSPDFNSTASFQSFTLCNSCNLHVKTQSRHCHQCNRCVENFDHHCKWLNNDIGSKNYIYFVMLIAIYTIFSVMVLIWLAYLIIFHIWIKIKGITTYEFILKKRIKRIRSDTTYKAEEITPDGKLVPDHFNQFIETALNNMGTEFPDGAHHCSIIGEISFEESNDICNDNNNPMDETPEVTMNQE</sequence>
<feature type="transmembrane region" description="Helical" evidence="7">
    <location>
        <begin position="133"/>
        <end position="159"/>
    </location>
</feature>
<comment type="subcellular location">
    <subcellularLocation>
        <location evidence="1">Membrane</location>
        <topology evidence="1">Multi-pass membrane protein</topology>
    </subcellularLocation>
</comment>
<keyword evidence="2 7" id="KW-0808">Transferase</keyword>
<dbReference type="EMBL" id="CAJZBQ010000063">
    <property type="protein sequence ID" value="CAG9335932.1"/>
    <property type="molecule type" value="Genomic_DNA"/>
</dbReference>
<dbReference type="EC" id="2.3.1.225" evidence="7"/>
<keyword evidence="5 7" id="KW-0472">Membrane</keyword>
<dbReference type="GO" id="GO:0016020">
    <property type="term" value="C:membrane"/>
    <property type="evidence" value="ECO:0007669"/>
    <property type="project" value="UniProtKB-SubCell"/>
</dbReference>
<proteinExistence type="inferred from homology"/>
<evidence type="ECO:0000256" key="4">
    <source>
        <dbReference type="ARBA" id="ARBA00022989"/>
    </source>
</evidence>
<accession>A0AAU9KA80</accession>
<dbReference type="GO" id="GO:0019706">
    <property type="term" value="F:protein-cysteine S-palmitoyltransferase activity"/>
    <property type="evidence" value="ECO:0007669"/>
    <property type="project" value="UniProtKB-EC"/>
</dbReference>
<dbReference type="GO" id="GO:0005783">
    <property type="term" value="C:endoplasmic reticulum"/>
    <property type="evidence" value="ECO:0007669"/>
    <property type="project" value="TreeGrafter"/>
</dbReference>
<evidence type="ECO:0000256" key="6">
    <source>
        <dbReference type="ARBA" id="ARBA00023315"/>
    </source>
</evidence>
<keyword evidence="3 7" id="KW-0812">Transmembrane</keyword>
<dbReference type="GO" id="GO:0006612">
    <property type="term" value="P:protein targeting to membrane"/>
    <property type="evidence" value="ECO:0007669"/>
    <property type="project" value="TreeGrafter"/>
</dbReference>
<evidence type="ECO:0000313" key="9">
    <source>
        <dbReference type="EMBL" id="CAG9335932.1"/>
    </source>
</evidence>
<evidence type="ECO:0000256" key="2">
    <source>
        <dbReference type="ARBA" id="ARBA00022679"/>
    </source>
</evidence>
<gene>
    <name evidence="9" type="ORF">BSTOLATCC_MIC65249</name>
</gene>
<comment type="similarity">
    <text evidence="7">Belongs to the DHHC palmitoyltransferase family.</text>
</comment>
<evidence type="ECO:0000256" key="3">
    <source>
        <dbReference type="ARBA" id="ARBA00022692"/>
    </source>
</evidence>
<name>A0AAU9KA80_9CILI</name>
<dbReference type="PANTHER" id="PTHR22883:SF203">
    <property type="entry name" value="PALMITOYLTRANSFERASE"/>
    <property type="match status" value="1"/>
</dbReference>
<evidence type="ECO:0000256" key="7">
    <source>
        <dbReference type="RuleBase" id="RU079119"/>
    </source>
</evidence>
<reference evidence="9" key="1">
    <citation type="submission" date="2021-09" db="EMBL/GenBank/DDBJ databases">
        <authorList>
            <consortium name="AG Swart"/>
            <person name="Singh M."/>
            <person name="Singh A."/>
            <person name="Seah K."/>
            <person name="Emmerich C."/>
        </authorList>
    </citation>
    <scope>NUCLEOTIDE SEQUENCE</scope>
    <source>
        <strain evidence="9">ATCC30299</strain>
    </source>
</reference>
<keyword evidence="4 7" id="KW-1133">Transmembrane helix</keyword>
<evidence type="ECO:0000313" key="10">
    <source>
        <dbReference type="Proteomes" id="UP001162131"/>
    </source>
</evidence>
<dbReference type="PANTHER" id="PTHR22883">
    <property type="entry name" value="ZINC FINGER DHHC DOMAIN CONTAINING PROTEIN"/>
    <property type="match status" value="1"/>
</dbReference>
<protein>
    <recommendedName>
        <fullName evidence="7">Palmitoyltransferase</fullName>
        <ecNumber evidence="7">2.3.1.225</ecNumber>
    </recommendedName>
</protein>
<feature type="transmembrane region" description="Helical" evidence="7">
    <location>
        <begin position="12"/>
        <end position="33"/>
    </location>
</feature>
<comment type="catalytic activity">
    <reaction evidence="7">
        <text>L-cysteinyl-[protein] + hexadecanoyl-CoA = S-hexadecanoyl-L-cysteinyl-[protein] + CoA</text>
        <dbReference type="Rhea" id="RHEA:36683"/>
        <dbReference type="Rhea" id="RHEA-COMP:10131"/>
        <dbReference type="Rhea" id="RHEA-COMP:11032"/>
        <dbReference type="ChEBI" id="CHEBI:29950"/>
        <dbReference type="ChEBI" id="CHEBI:57287"/>
        <dbReference type="ChEBI" id="CHEBI:57379"/>
        <dbReference type="ChEBI" id="CHEBI:74151"/>
        <dbReference type="EC" id="2.3.1.225"/>
    </reaction>
</comment>
<keyword evidence="10" id="KW-1185">Reference proteome</keyword>
<feature type="domain" description="Palmitoyltransferase DHHC" evidence="8">
    <location>
        <begin position="91"/>
        <end position="151"/>
    </location>
</feature>